<accession>A0A232FM35</accession>
<keyword evidence="2" id="KW-1185">Reference proteome</keyword>
<dbReference type="EMBL" id="NNAY01000052">
    <property type="protein sequence ID" value="OXU31518.1"/>
    <property type="molecule type" value="Genomic_DNA"/>
</dbReference>
<comment type="caution">
    <text evidence="1">The sequence shown here is derived from an EMBL/GenBank/DDBJ whole genome shotgun (WGS) entry which is preliminary data.</text>
</comment>
<name>A0A232FM35_9HYME</name>
<organism evidence="1 2">
    <name type="scientific">Trichomalopsis sarcophagae</name>
    <dbReference type="NCBI Taxonomy" id="543379"/>
    <lineage>
        <taxon>Eukaryota</taxon>
        <taxon>Metazoa</taxon>
        <taxon>Ecdysozoa</taxon>
        <taxon>Arthropoda</taxon>
        <taxon>Hexapoda</taxon>
        <taxon>Insecta</taxon>
        <taxon>Pterygota</taxon>
        <taxon>Neoptera</taxon>
        <taxon>Endopterygota</taxon>
        <taxon>Hymenoptera</taxon>
        <taxon>Apocrita</taxon>
        <taxon>Proctotrupomorpha</taxon>
        <taxon>Chalcidoidea</taxon>
        <taxon>Pteromalidae</taxon>
        <taxon>Pteromalinae</taxon>
        <taxon>Trichomalopsis</taxon>
    </lineage>
</organism>
<evidence type="ECO:0000313" key="1">
    <source>
        <dbReference type="EMBL" id="OXU31518.1"/>
    </source>
</evidence>
<protein>
    <submittedName>
        <fullName evidence="1">Uncharacterized protein</fullName>
    </submittedName>
</protein>
<reference evidence="1 2" key="1">
    <citation type="journal article" date="2017" name="Curr. Biol.">
        <title>The Evolution of Venom by Co-option of Single-Copy Genes.</title>
        <authorList>
            <person name="Martinson E.O."/>
            <person name="Mrinalini"/>
            <person name="Kelkar Y.D."/>
            <person name="Chang C.H."/>
            <person name="Werren J.H."/>
        </authorList>
    </citation>
    <scope>NUCLEOTIDE SEQUENCE [LARGE SCALE GENOMIC DNA]</scope>
    <source>
        <strain evidence="1 2">Alberta</strain>
        <tissue evidence="1">Whole body</tissue>
    </source>
</reference>
<gene>
    <name evidence="1" type="ORF">TSAR_014222</name>
</gene>
<dbReference type="AlphaFoldDB" id="A0A232FM35"/>
<sequence length="66" mass="7538">MTALSVMNLKRGSDLVAYRQPTSNHSESRLKCFTTKAIIFLREYDFCLLNTNFEGGMPKKGQVICY</sequence>
<evidence type="ECO:0000313" key="2">
    <source>
        <dbReference type="Proteomes" id="UP000215335"/>
    </source>
</evidence>
<proteinExistence type="predicted"/>
<dbReference type="Proteomes" id="UP000215335">
    <property type="component" value="Unassembled WGS sequence"/>
</dbReference>